<gene>
    <name evidence="1" type="ORF">GO493_24210</name>
</gene>
<dbReference type="RefSeq" id="WP_157308819.1">
    <property type="nucleotide sequence ID" value="NZ_WRXN01000013.1"/>
</dbReference>
<evidence type="ECO:0000313" key="2">
    <source>
        <dbReference type="Proteomes" id="UP000461730"/>
    </source>
</evidence>
<dbReference type="AlphaFoldDB" id="A0A7K1UAJ2"/>
<keyword evidence="2" id="KW-1185">Reference proteome</keyword>
<sequence>MLFKIQLDKQSVDLRLNKVPLKPHLVRASYEERVIEYNVSNPKRVKRLSNEPVPRFEETILKLIEKHFLPSPRYKKQRPFTDKEVLRQKGVPDEHLDDAVTVVNERMREFGDTVSEAINYVISFVKKTQL</sequence>
<protein>
    <submittedName>
        <fullName evidence="1">Uncharacterized protein</fullName>
    </submittedName>
</protein>
<dbReference type="EMBL" id="WRXN01000013">
    <property type="protein sequence ID" value="MVT11392.1"/>
    <property type="molecule type" value="Genomic_DNA"/>
</dbReference>
<comment type="caution">
    <text evidence="1">The sequence shown here is derived from an EMBL/GenBank/DDBJ whole genome shotgun (WGS) entry which is preliminary data.</text>
</comment>
<reference evidence="1 2" key="1">
    <citation type="submission" date="2019-12" db="EMBL/GenBank/DDBJ databases">
        <title>Chitinophaga sp. strain ysch24 (GDMCC 1.1355), whole genome shotgun sequence.</title>
        <authorList>
            <person name="Zhang X."/>
        </authorList>
    </citation>
    <scope>NUCLEOTIDE SEQUENCE [LARGE SCALE GENOMIC DNA]</scope>
    <source>
        <strain evidence="2">ysch24</strain>
    </source>
</reference>
<name>A0A7K1UAJ2_9BACT</name>
<proteinExistence type="predicted"/>
<evidence type="ECO:0000313" key="1">
    <source>
        <dbReference type="EMBL" id="MVT11392.1"/>
    </source>
</evidence>
<accession>A0A7K1UAJ2</accession>
<organism evidence="1 2">
    <name type="scientific">Chitinophaga tropicalis</name>
    <dbReference type="NCBI Taxonomy" id="2683588"/>
    <lineage>
        <taxon>Bacteria</taxon>
        <taxon>Pseudomonadati</taxon>
        <taxon>Bacteroidota</taxon>
        <taxon>Chitinophagia</taxon>
        <taxon>Chitinophagales</taxon>
        <taxon>Chitinophagaceae</taxon>
        <taxon>Chitinophaga</taxon>
    </lineage>
</organism>
<dbReference type="Proteomes" id="UP000461730">
    <property type="component" value="Unassembled WGS sequence"/>
</dbReference>